<evidence type="ECO:0000256" key="7">
    <source>
        <dbReference type="ARBA" id="ARBA00022989"/>
    </source>
</evidence>
<keyword evidence="6" id="KW-0677">Repeat</keyword>
<dbReference type="InterPro" id="IPR000483">
    <property type="entry name" value="Cys-rich_flank_reg_C"/>
</dbReference>
<evidence type="ECO:0000256" key="1">
    <source>
        <dbReference type="ARBA" id="ARBA00004479"/>
    </source>
</evidence>
<dbReference type="PROSITE" id="PS51450">
    <property type="entry name" value="LRR"/>
    <property type="match status" value="2"/>
</dbReference>
<comment type="similarity">
    <text evidence="2">Belongs to the SLITRK family.</text>
</comment>
<dbReference type="EMBL" id="WNYA01000002">
    <property type="protein sequence ID" value="KAG8586292.1"/>
    <property type="molecule type" value="Genomic_DNA"/>
</dbReference>
<dbReference type="SMART" id="SM00082">
    <property type="entry name" value="LRRCT"/>
    <property type="match status" value="2"/>
</dbReference>
<dbReference type="SMART" id="SM00369">
    <property type="entry name" value="LRR_TYP"/>
    <property type="match status" value="9"/>
</dbReference>
<organism evidence="11 12">
    <name type="scientific">Engystomops pustulosus</name>
    <name type="common">Tungara frog</name>
    <name type="synonym">Physalaemus pustulosus</name>
    <dbReference type="NCBI Taxonomy" id="76066"/>
    <lineage>
        <taxon>Eukaryota</taxon>
        <taxon>Metazoa</taxon>
        <taxon>Chordata</taxon>
        <taxon>Craniata</taxon>
        <taxon>Vertebrata</taxon>
        <taxon>Euteleostomi</taxon>
        <taxon>Amphibia</taxon>
        <taxon>Batrachia</taxon>
        <taxon>Anura</taxon>
        <taxon>Neobatrachia</taxon>
        <taxon>Hyloidea</taxon>
        <taxon>Leptodactylidae</taxon>
        <taxon>Leiuperinae</taxon>
        <taxon>Engystomops</taxon>
    </lineage>
</organism>
<feature type="domain" description="LRRCT" evidence="10">
    <location>
        <begin position="242"/>
        <end position="292"/>
    </location>
</feature>
<sequence>MAGSVPNISLLHCSLGRVKLIKMMPFFLDTMVFLTYFLLIVSINSASETILLGSCKDLCFCEEKDGSLLMNCEEKDITALSEIEAPPSQYLEINLLNNGLYKLHVNEFSDFSHLISLHLGFNNIVEIEPGAFNDLRMLKKLHINHNSLEILRENTFLGLENLEFLQADNNFITTIEANTFSKLNRLKVLILNDNALNFLPANIFRFVPLTHLDLRGNQLQNLPYVGFLEHIGRIIELQLEDNRWSCNCDLLQLKIWLENMPRQSTIGDVVCFSPPDLKGVLLRKLKKEMLCITTPSSDLEEPSVPLSLLGTASINDGRLPTKITSLQKNPTKETFVLTKATTIFPGIYCPVPCHCSIYSLSGTLIHCQERNVESVSDLEPPPLNPRKFILAGNIIHKIYKTDFIEYGTLEMLHLGNNKIELIQEQSFQNLTRLHKLYLNGNNLRSLNSDTFIGLLSIEYLYLEYNAINEISSGAFSVMPKLKVLYLNNNLIKTLPDHVFSGIPLTKLNLKANQLVNIPLKNVLEDLTLLTQIDLHENPWDCTCNLTDLQKWMQMYKMAIISDIFCHSPKELAKMELKTLDKEALCPQLINNQALPTQLTQLNNFTPTTASQVDNILKSISDYIPLSVLILGLLIILITAVLCSAGIIVLVLHRKRRYKKKQENGQIRENSPVHIQYSMYGHKTTHHMTERPGSVLCEQRITNPVVQVYQTPPFTPKHVEQRLEDDIELSNPKKITSGLIEMENNSLQATSNIKFTDPSAEFVSFQDASYLYRNLIEKERQMQQLGIAEYLRKNIAHLQPDLETRYPSTREEVKLMETLMYTRPRKVLVEQTKNEYFELKANLHSEPDYLEVLEQQT</sequence>
<evidence type="ECO:0000256" key="3">
    <source>
        <dbReference type="ARBA" id="ARBA00022614"/>
    </source>
</evidence>
<feature type="transmembrane region" description="Helical" evidence="9">
    <location>
        <begin position="622"/>
        <end position="651"/>
    </location>
</feature>
<dbReference type="PANTHER" id="PTHR45773">
    <property type="entry name" value="SLIT AND NTRK-LIKE PROTEIN 4-RELATED"/>
    <property type="match status" value="1"/>
</dbReference>
<dbReference type="SUPFAM" id="SSF52058">
    <property type="entry name" value="L domain-like"/>
    <property type="match status" value="2"/>
</dbReference>
<reference evidence="11" key="1">
    <citation type="thesis" date="2020" institute="ProQuest LLC" country="789 East Eisenhower Parkway, Ann Arbor, MI, USA">
        <title>Comparative Genomics and Chromosome Evolution.</title>
        <authorList>
            <person name="Mudd A.B."/>
        </authorList>
    </citation>
    <scope>NUCLEOTIDE SEQUENCE</scope>
    <source>
        <strain evidence="11">237g6f4</strain>
        <tissue evidence="11">Blood</tissue>
    </source>
</reference>
<keyword evidence="3" id="KW-0433">Leucine-rich repeat</keyword>
<dbReference type="AlphaFoldDB" id="A0AAV7CQC7"/>
<dbReference type="GO" id="GO:0051965">
    <property type="term" value="P:positive regulation of synapse assembly"/>
    <property type="evidence" value="ECO:0007669"/>
    <property type="project" value="TreeGrafter"/>
</dbReference>
<dbReference type="Pfam" id="PF13855">
    <property type="entry name" value="LRR_8"/>
    <property type="match status" value="2"/>
</dbReference>
<comment type="caution">
    <text evidence="11">The sequence shown here is derived from an EMBL/GenBank/DDBJ whole genome shotgun (WGS) entry which is preliminary data.</text>
</comment>
<dbReference type="InterPro" id="IPR001611">
    <property type="entry name" value="Leu-rich_rpt"/>
</dbReference>
<dbReference type="FunFam" id="3.80.10.10:FF:000001">
    <property type="entry name" value="SLIT and NTRK-like family, member 1"/>
    <property type="match status" value="2"/>
</dbReference>
<keyword evidence="7 9" id="KW-1133">Transmembrane helix</keyword>
<accession>A0AAV7CQC7</accession>
<evidence type="ECO:0000259" key="10">
    <source>
        <dbReference type="SMART" id="SM00082"/>
    </source>
</evidence>
<feature type="domain" description="LRRCT" evidence="10">
    <location>
        <begin position="537"/>
        <end position="586"/>
    </location>
</feature>
<dbReference type="Gene3D" id="3.80.10.10">
    <property type="entry name" value="Ribonuclease Inhibitor"/>
    <property type="match status" value="2"/>
</dbReference>
<evidence type="ECO:0000313" key="11">
    <source>
        <dbReference type="EMBL" id="KAG8586292.1"/>
    </source>
</evidence>
<keyword evidence="8 9" id="KW-0472">Membrane</keyword>
<protein>
    <recommendedName>
        <fullName evidence="10">LRRCT domain-containing protein</fullName>
    </recommendedName>
</protein>
<dbReference type="InterPro" id="IPR003591">
    <property type="entry name" value="Leu-rich_rpt_typical-subtyp"/>
</dbReference>
<dbReference type="InterPro" id="IPR032675">
    <property type="entry name" value="LRR_dom_sf"/>
</dbReference>
<name>A0AAV7CQC7_ENGPU</name>
<keyword evidence="12" id="KW-1185">Reference proteome</keyword>
<dbReference type="Proteomes" id="UP000824782">
    <property type="component" value="Unassembled WGS sequence"/>
</dbReference>
<keyword evidence="4 9" id="KW-0812">Transmembrane</keyword>
<evidence type="ECO:0000256" key="4">
    <source>
        <dbReference type="ARBA" id="ARBA00022692"/>
    </source>
</evidence>
<proteinExistence type="inferred from homology"/>
<evidence type="ECO:0000256" key="6">
    <source>
        <dbReference type="ARBA" id="ARBA00022737"/>
    </source>
</evidence>
<comment type="subcellular location">
    <subcellularLocation>
        <location evidence="1">Membrane</location>
        <topology evidence="1">Single-pass type I membrane protein</topology>
    </subcellularLocation>
</comment>
<evidence type="ECO:0000313" key="12">
    <source>
        <dbReference type="Proteomes" id="UP000824782"/>
    </source>
</evidence>
<evidence type="ECO:0000256" key="8">
    <source>
        <dbReference type="ARBA" id="ARBA00023136"/>
    </source>
</evidence>
<dbReference type="GO" id="GO:0005886">
    <property type="term" value="C:plasma membrane"/>
    <property type="evidence" value="ECO:0007669"/>
    <property type="project" value="TreeGrafter"/>
</dbReference>
<gene>
    <name evidence="11" type="ORF">GDO81_005330</name>
</gene>
<evidence type="ECO:0000256" key="2">
    <source>
        <dbReference type="ARBA" id="ARBA00010439"/>
    </source>
</evidence>
<keyword evidence="5" id="KW-0732">Signal</keyword>
<evidence type="ECO:0000256" key="5">
    <source>
        <dbReference type="ARBA" id="ARBA00022729"/>
    </source>
</evidence>
<evidence type="ECO:0000256" key="9">
    <source>
        <dbReference type="SAM" id="Phobius"/>
    </source>
</evidence>
<dbReference type="GO" id="GO:0007409">
    <property type="term" value="P:axonogenesis"/>
    <property type="evidence" value="ECO:0007669"/>
    <property type="project" value="TreeGrafter"/>
</dbReference>
<dbReference type="PANTHER" id="PTHR45773:SF1">
    <property type="entry name" value="SLIT AND NTRK-LIKE PROTEIN 6"/>
    <property type="match status" value="1"/>
</dbReference>